<accession>A0A239IVX4</accession>
<dbReference type="NCBIfam" id="TIGR04363">
    <property type="entry name" value="LD_lanti_pre"/>
    <property type="match status" value="1"/>
</dbReference>
<dbReference type="RefSeq" id="WP_239138853.1">
    <property type="nucleotide sequence ID" value="NZ_BOMU01000113.1"/>
</dbReference>
<protein>
    <submittedName>
        <fullName evidence="1">FxLD family lantipeptide</fullName>
    </submittedName>
</protein>
<keyword evidence="2" id="KW-1185">Reference proteome</keyword>
<dbReference type="InterPro" id="IPR027575">
    <property type="entry name" value="LD_lanti_pre"/>
</dbReference>
<name>A0A239IVX4_9ACTN</name>
<dbReference type="Proteomes" id="UP000198415">
    <property type="component" value="Unassembled WGS sequence"/>
</dbReference>
<organism evidence="1 2">
    <name type="scientific">Actinoplanes regularis</name>
    <dbReference type="NCBI Taxonomy" id="52697"/>
    <lineage>
        <taxon>Bacteria</taxon>
        <taxon>Bacillati</taxon>
        <taxon>Actinomycetota</taxon>
        <taxon>Actinomycetes</taxon>
        <taxon>Micromonosporales</taxon>
        <taxon>Micromonosporaceae</taxon>
        <taxon>Actinoplanes</taxon>
    </lineage>
</organism>
<dbReference type="AlphaFoldDB" id="A0A239IVX4"/>
<dbReference type="EMBL" id="FZNR01000031">
    <property type="protein sequence ID" value="SNS97685.1"/>
    <property type="molecule type" value="Genomic_DNA"/>
</dbReference>
<evidence type="ECO:0000313" key="2">
    <source>
        <dbReference type="Proteomes" id="UP000198415"/>
    </source>
</evidence>
<evidence type="ECO:0000313" key="1">
    <source>
        <dbReference type="EMBL" id="SNS97685.1"/>
    </source>
</evidence>
<proteinExistence type="predicted"/>
<sequence length="61" mass="6447">MAPTTATLAPPTDVLTDEDFQLDMRIVETTTTLVRGQCNTDDGCGDTCNTSACNTSSYDPA</sequence>
<reference evidence="1 2" key="1">
    <citation type="submission" date="2017-06" db="EMBL/GenBank/DDBJ databases">
        <authorList>
            <person name="Kim H.J."/>
            <person name="Triplett B.A."/>
        </authorList>
    </citation>
    <scope>NUCLEOTIDE SEQUENCE [LARGE SCALE GENOMIC DNA]</scope>
    <source>
        <strain evidence="1 2">DSM 43151</strain>
    </source>
</reference>
<gene>
    <name evidence="1" type="ORF">SAMN06264365_13134</name>
</gene>